<evidence type="ECO:0000256" key="6">
    <source>
        <dbReference type="RuleBase" id="RU003915"/>
    </source>
</evidence>
<evidence type="ECO:0000256" key="2">
    <source>
        <dbReference type="ARBA" id="ARBA00006577"/>
    </source>
</evidence>
<dbReference type="PANTHER" id="PTHR43811">
    <property type="entry name" value="FKBP-TYPE PEPTIDYL-PROLYL CIS-TRANS ISOMERASE FKPA"/>
    <property type="match status" value="1"/>
</dbReference>
<dbReference type="Proteomes" id="UP000251993">
    <property type="component" value="Chromosome"/>
</dbReference>
<keyword evidence="3 5" id="KW-0697">Rotamase</keyword>
<evidence type="ECO:0000256" key="3">
    <source>
        <dbReference type="ARBA" id="ARBA00023110"/>
    </source>
</evidence>
<dbReference type="EC" id="5.2.1.8" evidence="6"/>
<dbReference type="SUPFAM" id="SSF54534">
    <property type="entry name" value="FKBP-like"/>
    <property type="match status" value="2"/>
</dbReference>
<evidence type="ECO:0000256" key="4">
    <source>
        <dbReference type="ARBA" id="ARBA00023235"/>
    </source>
</evidence>
<dbReference type="RefSeq" id="WP_114068749.1">
    <property type="nucleotide sequence ID" value="NZ_CP030850.1"/>
</dbReference>
<dbReference type="EMBL" id="CP030850">
    <property type="protein sequence ID" value="AXE19983.1"/>
    <property type="molecule type" value="Genomic_DNA"/>
</dbReference>
<organism evidence="8 9">
    <name type="scientific">Runella rosea</name>
    <dbReference type="NCBI Taxonomy" id="2259595"/>
    <lineage>
        <taxon>Bacteria</taxon>
        <taxon>Pseudomonadati</taxon>
        <taxon>Bacteroidota</taxon>
        <taxon>Cytophagia</taxon>
        <taxon>Cytophagales</taxon>
        <taxon>Spirosomataceae</taxon>
        <taxon>Runella</taxon>
    </lineage>
</organism>
<dbReference type="Gene3D" id="3.10.50.40">
    <property type="match status" value="2"/>
</dbReference>
<dbReference type="KEGG" id="run:DR864_20635"/>
<protein>
    <recommendedName>
        <fullName evidence="6">Peptidyl-prolyl cis-trans isomerase</fullName>
        <ecNumber evidence="6">5.2.1.8</ecNumber>
    </recommendedName>
</protein>
<evidence type="ECO:0000313" key="9">
    <source>
        <dbReference type="Proteomes" id="UP000251993"/>
    </source>
</evidence>
<evidence type="ECO:0000313" key="8">
    <source>
        <dbReference type="EMBL" id="AXE19983.1"/>
    </source>
</evidence>
<reference evidence="8 9" key="1">
    <citation type="submission" date="2018-07" db="EMBL/GenBank/DDBJ databases">
        <title>Genome sequencing of Runella.</title>
        <authorList>
            <person name="Baek M.-G."/>
            <person name="Yi H."/>
        </authorList>
    </citation>
    <scope>NUCLEOTIDE SEQUENCE [LARGE SCALE GENOMIC DNA]</scope>
    <source>
        <strain evidence="8 9">HYN0085</strain>
    </source>
</reference>
<dbReference type="PANTHER" id="PTHR43811:SF19">
    <property type="entry name" value="39 KDA FK506-BINDING NUCLEAR PROTEIN"/>
    <property type="match status" value="1"/>
</dbReference>
<dbReference type="Pfam" id="PF00254">
    <property type="entry name" value="FKBP_C"/>
    <property type="match status" value="1"/>
</dbReference>
<proteinExistence type="inferred from homology"/>
<gene>
    <name evidence="8" type="ORF">DR864_20635</name>
</gene>
<dbReference type="OrthoDB" id="979394at2"/>
<sequence length="311" mass="34148">MRGTLILGLAVSLAVTIVACEQTEEAFQDRKTRDNKAEIRSYLLANNIQADSLRNGLYFSILNKNPNAQKPQIGDEITFRYIARRLDGTIVDSSQVGINDVYIRSFNSNDITAAGYAMTYRFNAVPSFEELLAAPQEKIREGDKVSLFVPWSLRGTGDVSLLAPLYIPIRYDLDILKVRTEEEQIDDFVALNKIQGLEKNPTNGLRFVKTKAYPDSALIAVNTTVSVTYTGKLIRNGVQFDSGTIDVSVVDPTGNASGGVVKGFNDGVAKLRFGEKAIVIFPSALGYSVQGSAGKIPAYSPLYFEIEAKRK</sequence>
<evidence type="ECO:0000256" key="1">
    <source>
        <dbReference type="ARBA" id="ARBA00000971"/>
    </source>
</evidence>
<dbReference type="InterPro" id="IPR046357">
    <property type="entry name" value="PPIase_dom_sf"/>
</dbReference>
<dbReference type="GO" id="GO:0003755">
    <property type="term" value="F:peptidyl-prolyl cis-trans isomerase activity"/>
    <property type="evidence" value="ECO:0007669"/>
    <property type="project" value="UniProtKB-UniRule"/>
</dbReference>
<dbReference type="AlphaFoldDB" id="A0A344TMW2"/>
<comment type="similarity">
    <text evidence="2 6">Belongs to the FKBP-type PPIase family.</text>
</comment>
<dbReference type="InterPro" id="IPR001179">
    <property type="entry name" value="PPIase_FKBP_dom"/>
</dbReference>
<comment type="catalytic activity">
    <reaction evidence="1 5 6">
        <text>[protein]-peptidylproline (omega=180) = [protein]-peptidylproline (omega=0)</text>
        <dbReference type="Rhea" id="RHEA:16237"/>
        <dbReference type="Rhea" id="RHEA-COMP:10747"/>
        <dbReference type="Rhea" id="RHEA-COMP:10748"/>
        <dbReference type="ChEBI" id="CHEBI:83833"/>
        <dbReference type="ChEBI" id="CHEBI:83834"/>
        <dbReference type="EC" id="5.2.1.8"/>
    </reaction>
</comment>
<evidence type="ECO:0000256" key="5">
    <source>
        <dbReference type="PROSITE-ProRule" id="PRU00277"/>
    </source>
</evidence>
<keyword evidence="9" id="KW-1185">Reference proteome</keyword>
<dbReference type="PROSITE" id="PS51257">
    <property type="entry name" value="PROKAR_LIPOPROTEIN"/>
    <property type="match status" value="1"/>
</dbReference>
<accession>A0A344TMW2</accession>
<name>A0A344TMW2_9BACT</name>
<keyword evidence="4 5" id="KW-0413">Isomerase</keyword>
<feature type="domain" description="PPIase FKBP-type" evidence="7">
    <location>
        <begin position="222"/>
        <end position="311"/>
    </location>
</feature>
<evidence type="ECO:0000259" key="7">
    <source>
        <dbReference type="PROSITE" id="PS50059"/>
    </source>
</evidence>
<dbReference type="PROSITE" id="PS50059">
    <property type="entry name" value="FKBP_PPIASE"/>
    <property type="match status" value="1"/>
</dbReference>